<dbReference type="AlphaFoldDB" id="A0A4D6LXP5"/>
<sequence length="195" mass="20762">MAAAAAITFSGHHRSRSNHGASSSSSCLSHGSPFHRQLAGICTITPPRRTTAKRRHLLRTTNSNAPSSPWQQRTRASITPPPSPSSLAQNATVPPPSSSIKARVRLLRSHRSSTLRRNLHHFRSACEPERANQNSIVAPRTTTANLLRNASASANSAQLLATVPSPPRRATLAGEEAGAAAVSRAAKEKSVRVKP</sequence>
<gene>
    <name evidence="2" type="ORF">DEO72_LG5g1748</name>
</gene>
<accession>A0A4D6LXP5</accession>
<dbReference type="EMBL" id="CP039349">
    <property type="protein sequence ID" value="QCD93672.1"/>
    <property type="molecule type" value="Genomic_DNA"/>
</dbReference>
<keyword evidence="3" id="KW-1185">Reference proteome</keyword>
<proteinExistence type="predicted"/>
<feature type="region of interest" description="Disordered" evidence="1">
    <location>
        <begin position="1"/>
        <end position="30"/>
    </location>
</feature>
<organism evidence="2 3">
    <name type="scientific">Vigna unguiculata</name>
    <name type="common">Cowpea</name>
    <dbReference type="NCBI Taxonomy" id="3917"/>
    <lineage>
        <taxon>Eukaryota</taxon>
        <taxon>Viridiplantae</taxon>
        <taxon>Streptophyta</taxon>
        <taxon>Embryophyta</taxon>
        <taxon>Tracheophyta</taxon>
        <taxon>Spermatophyta</taxon>
        <taxon>Magnoliopsida</taxon>
        <taxon>eudicotyledons</taxon>
        <taxon>Gunneridae</taxon>
        <taxon>Pentapetalae</taxon>
        <taxon>rosids</taxon>
        <taxon>fabids</taxon>
        <taxon>Fabales</taxon>
        <taxon>Fabaceae</taxon>
        <taxon>Papilionoideae</taxon>
        <taxon>50 kb inversion clade</taxon>
        <taxon>NPAAA clade</taxon>
        <taxon>indigoferoid/millettioid clade</taxon>
        <taxon>Phaseoleae</taxon>
        <taxon>Vigna</taxon>
    </lineage>
</organism>
<name>A0A4D6LXP5_VIGUN</name>
<evidence type="ECO:0000313" key="2">
    <source>
        <dbReference type="EMBL" id="QCD93672.1"/>
    </source>
</evidence>
<feature type="compositionally biased region" description="Low complexity" evidence="1">
    <location>
        <begin position="18"/>
        <end position="30"/>
    </location>
</feature>
<dbReference type="Proteomes" id="UP000501690">
    <property type="component" value="Linkage Group LG5"/>
</dbReference>
<feature type="region of interest" description="Disordered" evidence="1">
    <location>
        <begin position="59"/>
        <end position="98"/>
    </location>
</feature>
<reference evidence="2 3" key="1">
    <citation type="submission" date="2019-04" db="EMBL/GenBank/DDBJ databases">
        <title>An improved genome assembly and genetic linkage map for asparagus bean, Vigna unguiculata ssp. sesquipedialis.</title>
        <authorList>
            <person name="Xia Q."/>
            <person name="Zhang R."/>
            <person name="Dong Y."/>
        </authorList>
    </citation>
    <scope>NUCLEOTIDE SEQUENCE [LARGE SCALE GENOMIC DNA]</scope>
    <source>
        <tissue evidence="2">Leaf</tissue>
    </source>
</reference>
<feature type="compositionally biased region" description="Polar residues" evidence="1">
    <location>
        <begin position="59"/>
        <end position="77"/>
    </location>
</feature>
<protein>
    <submittedName>
        <fullName evidence="2">Uncharacterized protein</fullName>
    </submittedName>
</protein>
<evidence type="ECO:0000256" key="1">
    <source>
        <dbReference type="SAM" id="MobiDB-lite"/>
    </source>
</evidence>
<evidence type="ECO:0000313" key="3">
    <source>
        <dbReference type="Proteomes" id="UP000501690"/>
    </source>
</evidence>